<evidence type="ECO:0000256" key="1">
    <source>
        <dbReference type="SAM" id="SignalP"/>
    </source>
</evidence>
<proteinExistence type="predicted"/>
<evidence type="ECO:0000313" key="2">
    <source>
        <dbReference type="EMBL" id="KAL3660277.1"/>
    </source>
</evidence>
<reference evidence="2 3" key="1">
    <citation type="submission" date="2024-09" db="EMBL/GenBank/DDBJ databases">
        <title>Genome sequencing and assembly of Phytophthora oleae, isolate VK10A, causative agent of rot of olive drupes.</title>
        <authorList>
            <person name="Conti Taguali S."/>
            <person name="Riolo M."/>
            <person name="La Spada F."/>
            <person name="Cacciola S.O."/>
            <person name="Dionisio G."/>
        </authorList>
    </citation>
    <scope>NUCLEOTIDE SEQUENCE [LARGE SCALE GENOMIC DNA]</scope>
    <source>
        <strain evidence="2 3">VK10A</strain>
    </source>
</reference>
<keyword evidence="3" id="KW-1185">Reference proteome</keyword>
<keyword evidence="1" id="KW-0732">Signal</keyword>
<comment type="caution">
    <text evidence="2">The sequence shown here is derived from an EMBL/GenBank/DDBJ whole genome shotgun (WGS) entry which is preliminary data.</text>
</comment>
<name>A0ABD3F2R5_9STRA</name>
<sequence>MAGIKSGSRTRAIWRVCALLYWTTELLSFRAAITQAANVTTRYLSLVTLNTSDPAARRLVEGLQCDLSLYNDFIESDEGQDIFIMATLCESRIVYLKNNRAGWYGPIPQADLSSAMCSDECLRSDELHTKAMSLSRCTCAEVSAETFVRHDFCLESSARLLCSHLGECGHWGCQLEDFNCLRYEWDRLYPCSSSQVAVSVVVVVLAIAASWLT</sequence>
<dbReference type="EMBL" id="JBIMZQ010000042">
    <property type="protein sequence ID" value="KAL3660277.1"/>
    <property type="molecule type" value="Genomic_DNA"/>
</dbReference>
<organism evidence="2 3">
    <name type="scientific">Phytophthora oleae</name>
    <dbReference type="NCBI Taxonomy" id="2107226"/>
    <lineage>
        <taxon>Eukaryota</taxon>
        <taxon>Sar</taxon>
        <taxon>Stramenopiles</taxon>
        <taxon>Oomycota</taxon>
        <taxon>Peronosporomycetes</taxon>
        <taxon>Peronosporales</taxon>
        <taxon>Peronosporaceae</taxon>
        <taxon>Phytophthora</taxon>
    </lineage>
</organism>
<feature type="chain" id="PRO_5044892219" evidence="1">
    <location>
        <begin position="29"/>
        <end position="213"/>
    </location>
</feature>
<evidence type="ECO:0000313" key="3">
    <source>
        <dbReference type="Proteomes" id="UP001632037"/>
    </source>
</evidence>
<dbReference type="AlphaFoldDB" id="A0ABD3F2R5"/>
<accession>A0ABD3F2R5</accession>
<feature type="signal peptide" evidence="1">
    <location>
        <begin position="1"/>
        <end position="28"/>
    </location>
</feature>
<dbReference type="Proteomes" id="UP001632037">
    <property type="component" value="Unassembled WGS sequence"/>
</dbReference>
<protein>
    <submittedName>
        <fullName evidence="2">Uncharacterized protein</fullName>
    </submittedName>
</protein>
<gene>
    <name evidence="2" type="ORF">V7S43_014806</name>
</gene>